<dbReference type="Pfam" id="PF00722">
    <property type="entry name" value="Glyco_hydro_16"/>
    <property type="match status" value="1"/>
</dbReference>
<keyword evidence="1" id="KW-0732">Signal</keyword>
<dbReference type="OrthoDB" id="4781at2759"/>
<feature type="signal peptide" evidence="1">
    <location>
        <begin position="1"/>
        <end position="25"/>
    </location>
</feature>
<dbReference type="PANTHER" id="PTHR10963">
    <property type="entry name" value="GLYCOSYL HYDROLASE-RELATED"/>
    <property type="match status" value="1"/>
</dbReference>
<evidence type="ECO:0000313" key="4">
    <source>
        <dbReference type="Proteomes" id="UP000698800"/>
    </source>
</evidence>
<protein>
    <recommendedName>
        <fullName evidence="2">GH16 domain-containing protein</fullName>
    </recommendedName>
</protein>
<name>A0A9P8HTW0_9PEZI</name>
<sequence length="220" mass="23384">MIGTIAQLVFALAAPSIFSAWSANAQTFTSCNPLSQSCPPDPALGKSVSIDFTKGPSDMFTTLGSPTYGSNGAQFTVARSGDSPQIISKFYIMFGKFEVTLRTAPGAGIVSSAVLQSDDLDEIDWEWLGADNGQVQTNYFGKGQTGSYDRGAFHPNPGNQDAFHTYTIDWTANQIAWQIDGSTVRTLLPAASNNQYPQTPMQIKLGAWSGGDPANAPGTI</sequence>
<dbReference type="CDD" id="cd02183">
    <property type="entry name" value="GH16_fungal_CRH1_transglycosylase"/>
    <property type="match status" value="1"/>
</dbReference>
<feature type="domain" description="GH16" evidence="2">
    <location>
        <begin position="34"/>
        <end position="220"/>
    </location>
</feature>
<dbReference type="Gene3D" id="2.60.120.200">
    <property type="match status" value="1"/>
</dbReference>
<reference evidence="3" key="1">
    <citation type="submission" date="2021-03" db="EMBL/GenBank/DDBJ databases">
        <title>Comparative genomics and phylogenomic investigation of the class Geoglossomycetes provide insights into ecological specialization and systematics.</title>
        <authorList>
            <person name="Melie T."/>
            <person name="Pirro S."/>
            <person name="Miller A.N."/>
            <person name="Quandt A."/>
        </authorList>
    </citation>
    <scope>NUCLEOTIDE SEQUENCE</scope>
    <source>
        <strain evidence="3">GBOQ0MN5Z8</strain>
    </source>
</reference>
<evidence type="ECO:0000259" key="2">
    <source>
        <dbReference type="PROSITE" id="PS51762"/>
    </source>
</evidence>
<accession>A0A9P8HTW0</accession>
<dbReference type="PROSITE" id="PS51762">
    <property type="entry name" value="GH16_2"/>
    <property type="match status" value="1"/>
</dbReference>
<evidence type="ECO:0000256" key="1">
    <source>
        <dbReference type="SAM" id="SignalP"/>
    </source>
</evidence>
<comment type="caution">
    <text evidence="3">The sequence shown here is derived from an EMBL/GenBank/DDBJ whole genome shotgun (WGS) entry which is preliminary data.</text>
</comment>
<dbReference type="InterPro" id="IPR050546">
    <property type="entry name" value="Glycosyl_Hydrlase_16"/>
</dbReference>
<dbReference type="Proteomes" id="UP000698800">
    <property type="component" value="Unassembled WGS sequence"/>
</dbReference>
<dbReference type="GO" id="GO:0009277">
    <property type="term" value="C:fungal-type cell wall"/>
    <property type="evidence" value="ECO:0007669"/>
    <property type="project" value="TreeGrafter"/>
</dbReference>
<dbReference type="AlphaFoldDB" id="A0A9P8HTW0"/>
<dbReference type="PANTHER" id="PTHR10963:SF68">
    <property type="entry name" value="GLYCOSIDASE CRH1-RELATED"/>
    <property type="match status" value="1"/>
</dbReference>
<dbReference type="GO" id="GO:0031505">
    <property type="term" value="P:fungal-type cell wall organization"/>
    <property type="evidence" value="ECO:0007669"/>
    <property type="project" value="TreeGrafter"/>
</dbReference>
<gene>
    <name evidence="3" type="ORF">FGG08_007580</name>
</gene>
<dbReference type="GO" id="GO:0004553">
    <property type="term" value="F:hydrolase activity, hydrolyzing O-glycosyl compounds"/>
    <property type="evidence" value="ECO:0007669"/>
    <property type="project" value="InterPro"/>
</dbReference>
<keyword evidence="4" id="KW-1185">Reference proteome</keyword>
<evidence type="ECO:0000313" key="3">
    <source>
        <dbReference type="EMBL" id="KAH0533737.1"/>
    </source>
</evidence>
<feature type="chain" id="PRO_5040275331" description="GH16 domain-containing protein" evidence="1">
    <location>
        <begin position="26"/>
        <end position="220"/>
    </location>
</feature>
<dbReference type="GO" id="GO:0005975">
    <property type="term" value="P:carbohydrate metabolic process"/>
    <property type="evidence" value="ECO:0007669"/>
    <property type="project" value="InterPro"/>
</dbReference>
<dbReference type="InterPro" id="IPR000757">
    <property type="entry name" value="Beta-glucanase-like"/>
</dbReference>
<dbReference type="InterPro" id="IPR013320">
    <property type="entry name" value="ConA-like_dom_sf"/>
</dbReference>
<feature type="non-terminal residue" evidence="3">
    <location>
        <position position="220"/>
    </location>
</feature>
<dbReference type="GO" id="GO:0016757">
    <property type="term" value="F:glycosyltransferase activity"/>
    <property type="evidence" value="ECO:0007669"/>
    <property type="project" value="TreeGrafter"/>
</dbReference>
<dbReference type="SUPFAM" id="SSF49899">
    <property type="entry name" value="Concanavalin A-like lectins/glucanases"/>
    <property type="match status" value="1"/>
</dbReference>
<organism evidence="3 4">
    <name type="scientific">Glutinoglossum americanum</name>
    <dbReference type="NCBI Taxonomy" id="1670608"/>
    <lineage>
        <taxon>Eukaryota</taxon>
        <taxon>Fungi</taxon>
        <taxon>Dikarya</taxon>
        <taxon>Ascomycota</taxon>
        <taxon>Pezizomycotina</taxon>
        <taxon>Geoglossomycetes</taxon>
        <taxon>Geoglossales</taxon>
        <taxon>Geoglossaceae</taxon>
        <taxon>Glutinoglossum</taxon>
    </lineage>
</organism>
<proteinExistence type="predicted"/>
<dbReference type="EMBL" id="JAGHQL010000366">
    <property type="protein sequence ID" value="KAH0533737.1"/>
    <property type="molecule type" value="Genomic_DNA"/>
</dbReference>